<dbReference type="OrthoDB" id="8718873at2"/>
<dbReference type="EMBL" id="LOXM01000232">
    <property type="protein sequence ID" value="KVG58142.1"/>
    <property type="molecule type" value="Genomic_DNA"/>
</dbReference>
<feature type="region of interest" description="Disordered" evidence="1">
    <location>
        <begin position="1"/>
        <end position="70"/>
    </location>
</feature>
<accession>A0A103QYX5</accession>
<protein>
    <submittedName>
        <fullName evidence="2">Uncharacterized protein</fullName>
    </submittedName>
</protein>
<reference evidence="2 3" key="1">
    <citation type="submission" date="2015-11" db="EMBL/GenBank/DDBJ databases">
        <title>Expanding the genomic diversity of Burkholderia species for the development of highly accurate diagnostics.</title>
        <authorList>
            <person name="Sahl J."/>
            <person name="Keim P."/>
            <person name="Wagner D."/>
        </authorList>
    </citation>
    <scope>NUCLEOTIDE SEQUENCE [LARGE SCALE GENOMIC DNA]</scope>
    <source>
        <strain evidence="2 3">MSMB2036</strain>
    </source>
</reference>
<evidence type="ECO:0000313" key="3">
    <source>
        <dbReference type="Proteomes" id="UP000064029"/>
    </source>
</evidence>
<feature type="compositionally biased region" description="Basic residues" evidence="1">
    <location>
        <begin position="14"/>
        <end position="28"/>
    </location>
</feature>
<feature type="compositionally biased region" description="Basic and acidic residues" evidence="1">
    <location>
        <begin position="29"/>
        <end position="42"/>
    </location>
</feature>
<sequence length="70" mass="7600">MTKPHHAGGDTPAHGRRTQHSPPPRKHHGDTQARQSERHIDDALDDTFPASDPPAIGGVTRIDPSKPGRK</sequence>
<comment type="caution">
    <text evidence="2">The sequence shown here is derived from an EMBL/GenBank/DDBJ whole genome shotgun (WGS) entry which is preliminary data.</text>
</comment>
<proteinExistence type="predicted"/>
<organism evidence="2 3">
    <name type="scientific">Burkholderia ubonensis</name>
    <dbReference type="NCBI Taxonomy" id="101571"/>
    <lineage>
        <taxon>Bacteria</taxon>
        <taxon>Pseudomonadati</taxon>
        <taxon>Pseudomonadota</taxon>
        <taxon>Betaproteobacteria</taxon>
        <taxon>Burkholderiales</taxon>
        <taxon>Burkholderiaceae</taxon>
        <taxon>Burkholderia</taxon>
        <taxon>Burkholderia cepacia complex</taxon>
    </lineage>
</organism>
<dbReference type="Proteomes" id="UP000064029">
    <property type="component" value="Unassembled WGS sequence"/>
</dbReference>
<evidence type="ECO:0000313" key="2">
    <source>
        <dbReference type="EMBL" id="KVG58142.1"/>
    </source>
</evidence>
<gene>
    <name evidence="2" type="ORF">WJ33_34360</name>
</gene>
<dbReference type="RefSeq" id="WP_059756832.1">
    <property type="nucleotide sequence ID" value="NZ_CP013416.1"/>
</dbReference>
<evidence type="ECO:0000256" key="1">
    <source>
        <dbReference type="SAM" id="MobiDB-lite"/>
    </source>
</evidence>
<name>A0A103QYX5_9BURK</name>
<dbReference type="AlphaFoldDB" id="A0A103QYX5"/>